<evidence type="ECO:0000256" key="7">
    <source>
        <dbReference type="RuleBase" id="RU362091"/>
    </source>
</evidence>
<feature type="transmembrane region" description="Helical" evidence="8">
    <location>
        <begin position="426"/>
        <end position="448"/>
    </location>
</feature>
<feature type="transmembrane region" description="Helical" evidence="8">
    <location>
        <begin position="71"/>
        <end position="93"/>
    </location>
</feature>
<dbReference type="Gene3D" id="1.20.1730.10">
    <property type="entry name" value="Sodium/glucose cotransporter"/>
    <property type="match status" value="1"/>
</dbReference>
<dbReference type="EMBL" id="DRLD01000413">
    <property type="protein sequence ID" value="HED11904.1"/>
    <property type="molecule type" value="Genomic_DNA"/>
</dbReference>
<evidence type="ECO:0000256" key="6">
    <source>
        <dbReference type="ARBA" id="ARBA00023136"/>
    </source>
</evidence>
<name>A0A7V1LPS3_CALAY</name>
<proteinExistence type="inferred from homology"/>
<feature type="transmembrane region" description="Helical" evidence="8">
    <location>
        <begin position="144"/>
        <end position="163"/>
    </location>
</feature>
<dbReference type="InterPro" id="IPR050277">
    <property type="entry name" value="Sodium:Solute_Symporter"/>
</dbReference>
<dbReference type="AlphaFoldDB" id="A0A7V1LPS3"/>
<evidence type="ECO:0000256" key="4">
    <source>
        <dbReference type="ARBA" id="ARBA00022692"/>
    </source>
</evidence>
<feature type="transmembrane region" description="Helical" evidence="8">
    <location>
        <begin position="402"/>
        <end position="420"/>
    </location>
</feature>
<evidence type="ECO:0000256" key="1">
    <source>
        <dbReference type="ARBA" id="ARBA00004141"/>
    </source>
</evidence>
<dbReference type="InterPro" id="IPR001734">
    <property type="entry name" value="Na/solute_symporter"/>
</dbReference>
<dbReference type="GO" id="GO:0005886">
    <property type="term" value="C:plasma membrane"/>
    <property type="evidence" value="ECO:0007669"/>
    <property type="project" value="TreeGrafter"/>
</dbReference>
<feature type="transmembrane region" description="Helical" evidence="8">
    <location>
        <begin position="215"/>
        <end position="233"/>
    </location>
</feature>
<accession>A0A7V1LPS3</accession>
<evidence type="ECO:0000256" key="3">
    <source>
        <dbReference type="ARBA" id="ARBA00022448"/>
    </source>
</evidence>
<feature type="transmembrane region" description="Helical" evidence="8">
    <location>
        <begin position="372"/>
        <end position="395"/>
    </location>
</feature>
<feature type="transmembrane region" description="Helical" evidence="8">
    <location>
        <begin position="299"/>
        <end position="322"/>
    </location>
</feature>
<keyword evidence="6 8" id="KW-0472">Membrane</keyword>
<dbReference type="InterPro" id="IPR038377">
    <property type="entry name" value="Na/Glc_symporter_sf"/>
</dbReference>
<evidence type="ECO:0000256" key="8">
    <source>
        <dbReference type="SAM" id="Phobius"/>
    </source>
</evidence>
<dbReference type="PROSITE" id="PS50283">
    <property type="entry name" value="NA_SOLUT_SYMP_3"/>
    <property type="match status" value="1"/>
</dbReference>
<comment type="subcellular location">
    <subcellularLocation>
        <location evidence="1">Membrane</location>
        <topology evidence="1">Multi-pass membrane protein</topology>
    </subcellularLocation>
</comment>
<protein>
    <submittedName>
        <fullName evidence="9">Sodium:solute symporter family protein</fullName>
    </submittedName>
</protein>
<dbReference type="CDD" id="cd10322">
    <property type="entry name" value="SLC5sbd"/>
    <property type="match status" value="1"/>
</dbReference>
<evidence type="ECO:0000313" key="9">
    <source>
        <dbReference type="EMBL" id="HED11904.1"/>
    </source>
</evidence>
<dbReference type="PANTHER" id="PTHR48086">
    <property type="entry name" value="SODIUM/PROLINE SYMPORTER-RELATED"/>
    <property type="match status" value="1"/>
</dbReference>
<reference evidence="9" key="1">
    <citation type="journal article" date="2020" name="mSystems">
        <title>Genome- and Community-Level Interaction Insights into Carbon Utilization and Element Cycling Functions of Hydrothermarchaeota in Hydrothermal Sediment.</title>
        <authorList>
            <person name="Zhou Z."/>
            <person name="Liu Y."/>
            <person name="Xu W."/>
            <person name="Pan J."/>
            <person name="Luo Z.H."/>
            <person name="Li M."/>
        </authorList>
    </citation>
    <scope>NUCLEOTIDE SEQUENCE [LARGE SCALE GENOMIC DNA]</scope>
    <source>
        <strain evidence="9">HyVt-456</strain>
    </source>
</reference>
<dbReference type="Pfam" id="PF00474">
    <property type="entry name" value="SSF"/>
    <property type="match status" value="1"/>
</dbReference>
<gene>
    <name evidence="9" type="ORF">ENJ10_14535</name>
</gene>
<feature type="transmembrane region" description="Helical" evidence="8">
    <location>
        <begin position="34"/>
        <end position="59"/>
    </location>
</feature>
<evidence type="ECO:0000256" key="2">
    <source>
        <dbReference type="ARBA" id="ARBA00006434"/>
    </source>
</evidence>
<evidence type="ECO:0000256" key="5">
    <source>
        <dbReference type="ARBA" id="ARBA00022989"/>
    </source>
</evidence>
<keyword evidence="4 8" id="KW-0812">Transmembrane</keyword>
<comment type="similarity">
    <text evidence="2 7">Belongs to the sodium:solute symporter (SSF) (TC 2.A.21) family.</text>
</comment>
<dbReference type="PANTHER" id="PTHR48086:SF7">
    <property type="entry name" value="SODIUM-SOLUTE SYMPORTER-RELATED"/>
    <property type="match status" value="1"/>
</dbReference>
<keyword evidence="3" id="KW-0813">Transport</keyword>
<organism evidence="9">
    <name type="scientific">Caldithrix abyssi</name>
    <dbReference type="NCBI Taxonomy" id="187145"/>
    <lineage>
        <taxon>Bacteria</taxon>
        <taxon>Pseudomonadati</taxon>
        <taxon>Calditrichota</taxon>
        <taxon>Calditrichia</taxon>
        <taxon>Calditrichales</taxon>
        <taxon>Calditrichaceae</taxon>
        <taxon>Caldithrix</taxon>
    </lineage>
</organism>
<sequence>MRPDLMVVGAYLLLLTYLGWKAKNRDDSQEEYLLSNRTLTLPAMVATLVTTWYGGILGIGEFASENGISTWFVFGLPYYFFAALFAFFLVPRLRRASYLSIPDLLYRHFGKKAGALGSLLILFLTSPAPYILSTAVIISRLLGWSMLVSTLAGTLFSMAYIYRGGFRSVVKTDKLQFALMYGGFIILLAYLWYFYGSPQQMWGQLSPRLKSVTGGLSLQEMLVWFFIASWTFIDPSFHQRVAASRDIKTARNGVLVSIGFWFVFDMLTLSTALYAAVYFPGSEPLMIYPLLAETVLPPLLQGLFFTALLAVTMSTVDSYSFLSAQTIGRDILAQLNRKESDLEVRFYTKMGLIISVALALMLIVWIPSVVQLWFVLGTLFIPPLIWPILLALFPALPIDRKFIFPLMLLSSVFTIGWHLLAEYNGGYFLGFRAFIPGLLFSALLVFIARHRTLVQKTEPEATP</sequence>
<dbReference type="Proteomes" id="UP000886005">
    <property type="component" value="Unassembled WGS sequence"/>
</dbReference>
<feature type="transmembrane region" description="Helical" evidence="8">
    <location>
        <begin position="114"/>
        <end position="138"/>
    </location>
</feature>
<keyword evidence="5 8" id="KW-1133">Transmembrane helix</keyword>
<feature type="transmembrane region" description="Helical" evidence="8">
    <location>
        <begin position="175"/>
        <end position="195"/>
    </location>
</feature>
<feature type="transmembrane region" description="Helical" evidence="8">
    <location>
        <begin position="6"/>
        <end position="22"/>
    </location>
</feature>
<feature type="transmembrane region" description="Helical" evidence="8">
    <location>
        <begin position="254"/>
        <end position="279"/>
    </location>
</feature>
<feature type="transmembrane region" description="Helical" evidence="8">
    <location>
        <begin position="346"/>
        <end position="366"/>
    </location>
</feature>
<comment type="caution">
    <text evidence="9">The sequence shown here is derived from an EMBL/GenBank/DDBJ whole genome shotgun (WGS) entry which is preliminary data.</text>
</comment>
<dbReference type="GO" id="GO:0022857">
    <property type="term" value="F:transmembrane transporter activity"/>
    <property type="evidence" value="ECO:0007669"/>
    <property type="project" value="InterPro"/>
</dbReference>